<name>A0A177U276_9BASI</name>
<gene>
    <name evidence="9" type="ORF">A4X03_0g6360</name>
    <name evidence="8" type="ORF">JKIAZH3_G940</name>
</gene>
<evidence type="ECO:0000256" key="3">
    <source>
        <dbReference type="ARBA" id="ARBA00022771"/>
    </source>
</evidence>
<dbReference type="InterPro" id="IPR057357">
    <property type="entry name" value="Znf-C2H2_ZFAND2A/B"/>
</dbReference>
<evidence type="ECO:0000313" key="10">
    <source>
        <dbReference type="Proteomes" id="UP000077671"/>
    </source>
</evidence>
<dbReference type="PROSITE" id="PS00028">
    <property type="entry name" value="ZINC_FINGER_C2H2_1"/>
    <property type="match status" value="1"/>
</dbReference>
<keyword evidence="4" id="KW-0862">Zinc</keyword>
<organism evidence="9 10">
    <name type="scientific">Tilletia caries</name>
    <name type="common">wheat bunt fungus</name>
    <dbReference type="NCBI Taxonomy" id="13290"/>
    <lineage>
        <taxon>Eukaryota</taxon>
        <taxon>Fungi</taxon>
        <taxon>Dikarya</taxon>
        <taxon>Basidiomycota</taxon>
        <taxon>Ustilaginomycotina</taxon>
        <taxon>Exobasidiomycetes</taxon>
        <taxon>Tilletiales</taxon>
        <taxon>Tilletiaceae</taxon>
        <taxon>Tilletia</taxon>
    </lineage>
</organism>
<keyword evidence="3 5" id="KW-0863">Zinc-finger</keyword>
<evidence type="ECO:0000313" key="9">
    <source>
        <dbReference type="EMBL" id="KAE8251502.1"/>
    </source>
</evidence>
<dbReference type="Pfam" id="PF25403">
    <property type="entry name" value="zf-C2H2_ZFAND2"/>
    <property type="match status" value="1"/>
</dbReference>
<dbReference type="Gene3D" id="4.10.1110.10">
    <property type="entry name" value="AN1-like Zinc finger"/>
    <property type="match status" value="2"/>
</dbReference>
<evidence type="ECO:0000256" key="6">
    <source>
        <dbReference type="SAM" id="MobiDB-lite"/>
    </source>
</evidence>
<feature type="region of interest" description="Disordered" evidence="6">
    <location>
        <begin position="1"/>
        <end position="30"/>
    </location>
</feature>
<accession>A0A177U276</accession>
<dbReference type="EMBL" id="CAJHJG010001097">
    <property type="protein sequence ID" value="CAD6908922.1"/>
    <property type="molecule type" value="Genomic_DNA"/>
</dbReference>
<comment type="caution">
    <text evidence="9">The sequence shown here is derived from an EMBL/GenBank/DDBJ whole genome shotgun (WGS) entry which is preliminary data.</text>
</comment>
<evidence type="ECO:0000256" key="5">
    <source>
        <dbReference type="PROSITE-ProRule" id="PRU00449"/>
    </source>
</evidence>
<evidence type="ECO:0000259" key="7">
    <source>
        <dbReference type="PROSITE" id="PS51039"/>
    </source>
</evidence>
<keyword evidence="11" id="KW-1185">Reference proteome</keyword>
<dbReference type="SUPFAM" id="SSF118310">
    <property type="entry name" value="AN1-like Zinc finger"/>
    <property type="match status" value="2"/>
</dbReference>
<reference evidence="9" key="1">
    <citation type="submission" date="2016-04" db="EMBL/GenBank/DDBJ databases">
        <authorList>
            <person name="Nguyen H.D."/>
            <person name="Kesanakurti P."/>
            <person name="Cullis J."/>
            <person name="Levesque C.A."/>
            <person name="Hambleton S."/>
        </authorList>
    </citation>
    <scope>NUCLEOTIDE SEQUENCE</scope>
    <source>
        <strain evidence="9">DAOMC 238032</strain>
    </source>
</reference>
<dbReference type="AlphaFoldDB" id="A0A177U276"/>
<feature type="region of interest" description="Disordered" evidence="6">
    <location>
        <begin position="364"/>
        <end position="384"/>
    </location>
</feature>
<reference evidence="9" key="2">
    <citation type="journal article" date="2019" name="IMA Fungus">
        <title>Genome sequencing and comparison of five Tilletia species to identify candidate genes for the detection of regulated species infecting wheat.</title>
        <authorList>
            <person name="Nguyen H.D.T."/>
            <person name="Sultana T."/>
            <person name="Kesanakurti P."/>
            <person name="Hambleton S."/>
        </authorList>
    </citation>
    <scope>NUCLEOTIDE SEQUENCE</scope>
    <source>
        <strain evidence="9">DAOMC 238032</strain>
    </source>
</reference>
<dbReference type="PROSITE" id="PS51039">
    <property type="entry name" value="ZF_AN1"/>
    <property type="match status" value="1"/>
</dbReference>
<evidence type="ECO:0000313" key="11">
    <source>
        <dbReference type="Proteomes" id="UP000836402"/>
    </source>
</evidence>
<dbReference type="InterPro" id="IPR035896">
    <property type="entry name" value="AN1-like_Znf"/>
</dbReference>
<evidence type="ECO:0000256" key="1">
    <source>
        <dbReference type="ARBA" id="ARBA00022723"/>
    </source>
</evidence>
<dbReference type="Pfam" id="PF01428">
    <property type="entry name" value="zf-AN1"/>
    <property type="match status" value="2"/>
</dbReference>
<dbReference type="EMBL" id="LWDD02001193">
    <property type="protein sequence ID" value="KAE8251502.1"/>
    <property type="molecule type" value="Genomic_DNA"/>
</dbReference>
<evidence type="ECO:0000313" key="8">
    <source>
        <dbReference type="EMBL" id="CAD6908922.1"/>
    </source>
</evidence>
<protein>
    <recommendedName>
        <fullName evidence="7">AN1-type domain-containing protein</fullName>
    </recommendedName>
</protein>
<dbReference type="Proteomes" id="UP000836402">
    <property type="component" value="Unassembled WGS sequence"/>
</dbReference>
<evidence type="ECO:0000256" key="2">
    <source>
        <dbReference type="ARBA" id="ARBA00022737"/>
    </source>
</evidence>
<feature type="region of interest" description="Disordered" evidence="6">
    <location>
        <begin position="191"/>
        <end position="216"/>
    </location>
</feature>
<dbReference type="GO" id="GO:0005737">
    <property type="term" value="C:cytoplasm"/>
    <property type="evidence" value="ECO:0007669"/>
    <property type="project" value="TreeGrafter"/>
</dbReference>
<keyword evidence="1" id="KW-0479">Metal-binding</keyword>
<dbReference type="InterPro" id="IPR000058">
    <property type="entry name" value="Znf_AN1"/>
</dbReference>
<reference evidence="8" key="3">
    <citation type="submission" date="2020-10" db="EMBL/GenBank/DDBJ databases">
        <authorList>
            <person name="Sedaghatjoo S."/>
        </authorList>
    </citation>
    <scope>NUCLEOTIDE SEQUENCE</scope>
    <source>
        <strain evidence="8">AZH3</strain>
    </source>
</reference>
<feature type="compositionally biased region" description="Low complexity" evidence="6">
    <location>
        <begin position="274"/>
        <end position="286"/>
    </location>
</feature>
<feature type="compositionally biased region" description="Low complexity" evidence="6">
    <location>
        <begin position="235"/>
        <end position="253"/>
    </location>
</feature>
<dbReference type="GO" id="GO:0008270">
    <property type="term" value="F:zinc ion binding"/>
    <property type="evidence" value="ECO:0007669"/>
    <property type="project" value="UniProtKB-KW"/>
</dbReference>
<dbReference type="PANTHER" id="PTHR14677:SF40">
    <property type="entry name" value="CDC48-ASSOCIATED UBIQUITIN-LIKE_ZINC FINGER PROTEIN 1"/>
    <property type="match status" value="1"/>
</dbReference>
<dbReference type="SMART" id="SM00154">
    <property type="entry name" value="ZnF_AN1"/>
    <property type="match status" value="2"/>
</dbReference>
<feature type="domain" description="AN1-type" evidence="7">
    <location>
        <begin position="151"/>
        <end position="199"/>
    </location>
</feature>
<evidence type="ECO:0000256" key="4">
    <source>
        <dbReference type="ARBA" id="ARBA00022833"/>
    </source>
</evidence>
<sequence length="384" mass="40351">MASFHLPGKQQEQPAASSSSSSTPKLEQQERAGNGPMMFLGQQCSWHECNREDFLPFQCADCSQPYCATHFRPYQHACAHAAAHEAEEDFRVPLCPICNEPPRDWRRGEDPNIAMERHLSSGMCAALDAGGLLREGSGVLKSAGSGTKARTKKANECQFHRCHKIMIVPMHCAACSSDFCPSHRAPIQHACANKDKPNGGNGNGSAKPSPLASSRADIESGIRAARGAFLKKLSNSIPSSTSPSSSSSSSSASNQTKSHTPGVVKSAPPPAAPVEPSKASESSSPSTSMTTNGASKAGAGGIIGGGLFKTKAERRSEAERESALRALHARHAKGLKLSAEDERRLAEGMAGMRLRGLKSFDKAAAGTERGGRGGGGGEEKCVIC</sequence>
<keyword evidence="2" id="KW-0677">Repeat</keyword>
<dbReference type="Proteomes" id="UP000077671">
    <property type="component" value="Unassembled WGS sequence"/>
</dbReference>
<feature type="region of interest" description="Disordered" evidence="6">
    <location>
        <begin position="235"/>
        <end position="303"/>
    </location>
</feature>
<dbReference type="PANTHER" id="PTHR14677">
    <property type="entry name" value="ARSENITE INDUCUBLE RNA ASSOCIATED PROTEIN AIP-1-RELATED"/>
    <property type="match status" value="1"/>
</dbReference>
<dbReference type="InterPro" id="IPR013087">
    <property type="entry name" value="Znf_C2H2_type"/>
</dbReference>
<proteinExistence type="predicted"/>